<evidence type="ECO:0000256" key="1">
    <source>
        <dbReference type="ARBA" id="ARBA00009049"/>
    </source>
</evidence>
<reference evidence="4 5" key="1">
    <citation type="submission" date="2016-07" db="EMBL/GenBank/DDBJ databases">
        <title>Pervasive Adenine N6-methylation of Active Genes in Fungi.</title>
        <authorList>
            <consortium name="DOE Joint Genome Institute"/>
            <person name="Mondo S.J."/>
            <person name="Dannebaum R.O."/>
            <person name="Kuo R.C."/>
            <person name="Labutti K."/>
            <person name="Haridas S."/>
            <person name="Kuo A."/>
            <person name="Salamov A."/>
            <person name="Ahrendt S.R."/>
            <person name="Lipzen A."/>
            <person name="Sullivan W."/>
            <person name="Andreopoulos W.B."/>
            <person name="Clum A."/>
            <person name="Lindquist E."/>
            <person name="Daum C."/>
            <person name="Ramamoorthy G.K."/>
            <person name="Gryganskyi A."/>
            <person name="Culley D."/>
            <person name="Magnuson J.K."/>
            <person name="James T.Y."/>
            <person name="O'Malley M.A."/>
            <person name="Stajich J.E."/>
            <person name="Spatafora J.W."/>
            <person name="Visel A."/>
            <person name="Grigoriev I.V."/>
        </authorList>
    </citation>
    <scope>NUCLEOTIDE SEQUENCE [LARGE SCALE GENOMIC DNA]</scope>
    <source>
        <strain evidence="4 5">PL171</strain>
    </source>
</reference>
<evidence type="ECO:0000256" key="3">
    <source>
        <dbReference type="ARBA" id="ARBA00023186"/>
    </source>
</evidence>
<name>A0A1Y2HAV9_9FUNG</name>
<comment type="caution">
    <text evidence="4">The sequence shown here is derived from an EMBL/GenBank/DDBJ whole genome shotgun (WGS) entry which is preliminary data.</text>
</comment>
<keyword evidence="2" id="KW-0344">Guanine-nucleotide releasing factor</keyword>
<dbReference type="Pfam" id="PF10165">
    <property type="entry name" value="Ric8"/>
    <property type="match status" value="1"/>
</dbReference>
<dbReference type="Proteomes" id="UP000193411">
    <property type="component" value="Unassembled WGS sequence"/>
</dbReference>
<accession>A0A1Y2HAV9</accession>
<protein>
    <submittedName>
        <fullName evidence="4">Guanine nucleotide exchange factor</fullName>
    </submittedName>
</protein>
<keyword evidence="5" id="KW-1185">Reference proteome</keyword>
<evidence type="ECO:0000256" key="2">
    <source>
        <dbReference type="ARBA" id="ARBA00022658"/>
    </source>
</evidence>
<evidence type="ECO:0000313" key="5">
    <source>
        <dbReference type="Proteomes" id="UP000193411"/>
    </source>
</evidence>
<dbReference type="GO" id="GO:0001965">
    <property type="term" value="F:G-protein alpha-subunit binding"/>
    <property type="evidence" value="ECO:0007669"/>
    <property type="project" value="TreeGrafter"/>
</dbReference>
<gene>
    <name evidence="4" type="ORF">BCR44DRAFT_1261856</name>
</gene>
<organism evidence="4 5">
    <name type="scientific">Catenaria anguillulae PL171</name>
    <dbReference type="NCBI Taxonomy" id="765915"/>
    <lineage>
        <taxon>Eukaryota</taxon>
        <taxon>Fungi</taxon>
        <taxon>Fungi incertae sedis</taxon>
        <taxon>Blastocladiomycota</taxon>
        <taxon>Blastocladiomycetes</taxon>
        <taxon>Blastocladiales</taxon>
        <taxon>Catenariaceae</taxon>
        <taxon>Catenaria</taxon>
    </lineage>
</organism>
<dbReference type="EMBL" id="MCFL01000056">
    <property type="protein sequence ID" value="ORZ31709.1"/>
    <property type="molecule type" value="Genomic_DNA"/>
</dbReference>
<dbReference type="GO" id="GO:0005737">
    <property type="term" value="C:cytoplasm"/>
    <property type="evidence" value="ECO:0007669"/>
    <property type="project" value="TreeGrafter"/>
</dbReference>
<dbReference type="GO" id="GO:0007186">
    <property type="term" value="P:G protein-coupled receptor signaling pathway"/>
    <property type="evidence" value="ECO:0007669"/>
    <property type="project" value="TreeGrafter"/>
</dbReference>
<proteinExistence type="inferred from homology"/>
<comment type="similarity">
    <text evidence="1">Belongs to the synembryn family.</text>
</comment>
<dbReference type="PANTHER" id="PTHR12425:SF5">
    <property type="entry name" value="SYNEMBRYN"/>
    <property type="match status" value="1"/>
</dbReference>
<dbReference type="GO" id="GO:0005085">
    <property type="term" value="F:guanyl-nucleotide exchange factor activity"/>
    <property type="evidence" value="ECO:0007669"/>
    <property type="project" value="UniProtKB-KW"/>
</dbReference>
<evidence type="ECO:0000313" key="4">
    <source>
        <dbReference type="EMBL" id="ORZ31709.1"/>
    </source>
</evidence>
<keyword evidence="3" id="KW-0143">Chaperone</keyword>
<dbReference type="AlphaFoldDB" id="A0A1Y2HAV9"/>
<sequence length="324" mass="34881">MPTDGQPPFTRAACLAELLKTMFNLQSFTGSDHNSPSPVFDLATMHAVARIVSELPIPSSPPMSPPLSHAVHVLMCGPPKGWCTPALARILCSQVLELELATHVFPESPSPGVGPYTAKMAAASSATMTNNNDYAQSAGDRLSPLLHLLAHVYLAEAKRDDGNQSSSQVCEVLKALLVPKDLDRQVSIEHGRTLGHFVIRLLTYVESSALREAAEVLVFALCDNNGCAASTMVAHTGLGPSAGFLVNRGLLTEDILKAAGHDPKVNPITGQKEDEQADLKAEWEKMTDEEKEAEAEKLFVQFERLNKLGIIKAVDPTTGREIGR</sequence>
<dbReference type="InterPro" id="IPR019318">
    <property type="entry name" value="Gua_nucleotide_exch_fac_Ric8"/>
</dbReference>
<dbReference type="OrthoDB" id="5585685at2759"/>
<dbReference type="STRING" id="765915.A0A1Y2HAV9"/>
<dbReference type="PANTHER" id="PTHR12425">
    <property type="entry name" value="SYNEMBRYN"/>
    <property type="match status" value="1"/>
</dbReference>